<protein>
    <recommendedName>
        <fullName evidence="5">GAR domain-containing protein</fullName>
    </recommendedName>
</protein>
<dbReference type="GO" id="GO:0008017">
    <property type="term" value="F:microtubule binding"/>
    <property type="evidence" value="ECO:0007669"/>
    <property type="project" value="InterPro"/>
</dbReference>
<feature type="region of interest" description="Disordered" evidence="4">
    <location>
        <begin position="1027"/>
        <end position="1072"/>
    </location>
</feature>
<proteinExistence type="predicted"/>
<comment type="caution">
    <text evidence="6">The sequence shown here is derived from an EMBL/GenBank/DDBJ whole genome shotgun (WGS) entry which is preliminary data.</text>
</comment>
<dbReference type="SUPFAM" id="SSF143575">
    <property type="entry name" value="GAS2 domain-like"/>
    <property type="match status" value="1"/>
</dbReference>
<feature type="compositionally biased region" description="Polar residues" evidence="4">
    <location>
        <begin position="1440"/>
        <end position="1454"/>
    </location>
</feature>
<evidence type="ECO:0000256" key="4">
    <source>
        <dbReference type="SAM" id="MobiDB-lite"/>
    </source>
</evidence>
<evidence type="ECO:0000259" key="5">
    <source>
        <dbReference type="PROSITE" id="PS51460"/>
    </source>
</evidence>
<dbReference type="GO" id="GO:0005856">
    <property type="term" value="C:cytoskeleton"/>
    <property type="evidence" value="ECO:0007669"/>
    <property type="project" value="UniProtKB-SubCell"/>
</dbReference>
<feature type="compositionally biased region" description="Low complexity" evidence="4">
    <location>
        <begin position="1456"/>
        <end position="1506"/>
    </location>
</feature>
<comment type="subcellular location">
    <subcellularLocation>
        <location evidence="1">Cytoplasm</location>
        <location evidence="1">Cytoskeleton</location>
    </subcellularLocation>
</comment>
<name>A0A1C7M5Z2_GRIFR</name>
<organism evidence="6 7">
    <name type="scientific">Grifola frondosa</name>
    <name type="common">Maitake</name>
    <name type="synonym">Polyporus frondosus</name>
    <dbReference type="NCBI Taxonomy" id="5627"/>
    <lineage>
        <taxon>Eukaryota</taxon>
        <taxon>Fungi</taxon>
        <taxon>Dikarya</taxon>
        <taxon>Basidiomycota</taxon>
        <taxon>Agaricomycotina</taxon>
        <taxon>Agaricomycetes</taxon>
        <taxon>Polyporales</taxon>
        <taxon>Grifolaceae</taxon>
        <taxon>Grifola</taxon>
    </lineage>
</organism>
<feature type="compositionally biased region" description="Polar residues" evidence="4">
    <location>
        <begin position="1688"/>
        <end position="1700"/>
    </location>
</feature>
<dbReference type="Proteomes" id="UP000092993">
    <property type="component" value="Unassembled WGS sequence"/>
</dbReference>
<dbReference type="SMART" id="SM00243">
    <property type="entry name" value="GAS2"/>
    <property type="match status" value="1"/>
</dbReference>
<reference evidence="6 7" key="1">
    <citation type="submission" date="2016-03" db="EMBL/GenBank/DDBJ databases">
        <title>Whole genome sequencing of Grifola frondosa 9006-11.</title>
        <authorList>
            <person name="Min B."/>
            <person name="Park H."/>
            <person name="Kim J.-G."/>
            <person name="Cho H."/>
            <person name="Oh Y.-L."/>
            <person name="Kong W.-S."/>
            <person name="Choi I.-G."/>
        </authorList>
    </citation>
    <scope>NUCLEOTIDE SEQUENCE [LARGE SCALE GENOMIC DNA]</scope>
    <source>
        <strain evidence="6 7">9006-11</strain>
    </source>
</reference>
<feature type="region of interest" description="Disordered" evidence="4">
    <location>
        <begin position="1628"/>
        <end position="1667"/>
    </location>
</feature>
<dbReference type="STRING" id="5627.A0A1C7M5Z2"/>
<dbReference type="InterPro" id="IPR036534">
    <property type="entry name" value="GAR_dom_sf"/>
</dbReference>
<accession>A0A1C7M5Z2</accession>
<feature type="compositionally biased region" description="Polar residues" evidence="4">
    <location>
        <begin position="1401"/>
        <end position="1421"/>
    </location>
</feature>
<dbReference type="OMA" id="CGFMTGQ"/>
<feature type="compositionally biased region" description="Low complexity" evidence="4">
    <location>
        <begin position="1323"/>
        <end position="1340"/>
    </location>
</feature>
<evidence type="ECO:0000256" key="1">
    <source>
        <dbReference type="ARBA" id="ARBA00004245"/>
    </source>
</evidence>
<dbReference type="OrthoDB" id="10017054at2759"/>
<feature type="compositionally biased region" description="Low complexity" evidence="4">
    <location>
        <begin position="1371"/>
        <end position="1400"/>
    </location>
</feature>
<feature type="compositionally biased region" description="Pro residues" evidence="4">
    <location>
        <begin position="1629"/>
        <end position="1641"/>
    </location>
</feature>
<dbReference type="InterPro" id="IPR003108">
    <property type="entry name" value="GAR_dom"/>
</dbReference>
<feature type="region of interest" description="Disordered" evidence="4">
    <location>
        <begin position="1680"/>
        <end position="1710"/>
    </location>
</feature>
<evidence type="ECO:0000313" key="6">
    <source>
        <dbReference type="EMBL" id="OBZ71789.1"/>
    </source>
</evidence>
<gene>
    <name evidence="6" type="ORF">A0H81_08273</name>
</gene>
<feature type="region of interest" description="Disordered" evidence="4">
    <location>
        <begin position="1314"/>
        <end position="1515"/>
    </location>
</feature>
<keyword evidence="3" id="KW-0206">Cytoskeleton</keyword>
<dbReference type="Gene3D" id="3.30.920.20">
    <property type="entry name" value="Gas2-like domain"/>
    <property type="match status" value="1"/>
</dbReference>
<dbReference type="EMBL" id="LUGG01000010">
    <property type="protein sequence ID" value="OBZ71789.1"/>
    <property type="molecule type" value="Genomic_DNA"/>
</dbReference>
<feature type="domain" description="GAR" evidence="5">
    <location>
        <begin position="1518"/>
        <end position="1596"/>
    </location>
</feature>
<evidence type="ECO:0000256" key="2">
    <source>
        <dbReference type="ARBA" id="ARBA00022490"/>
    </source>
</evidence>
<evidence type="ECO:0000313" key="7">
    <source>
        <dbReference type="Proteomes" id="UP000092993"/>
    </source>
</evidence>
<keyword evidence="2" id="KW-0963">Cytoplasm</keyword>
<feature type="compositionally biased region" description="Polar residues" evidence="4">
    <location>
        <begin position="1646"/>
        <end position="1665"/>
    </location>
</feature>
<dbReference type="PROSITE" id="PS51460">
    <property type="entry name" value="GAR"/>
    <property type="match status" value="1"/>
</dbReference>
<dbReference type="Pfam" id="PF02187">
    <property type="entry name" value="GAS2"/>
    <property type="match status" value="1"/>
</dbReference>
<feature type="region of interest" description="Disordered" evidence="4">
    <location>
        <begin position="1"/>
        <end position="33"/>
    </location>
</feature>
<sequence length="1710" mass="189828">MLSMPEEVSPTLRPAEALPEVSGTPEPTDNNSARDLIATAEEVLRVDASRVAQRQEHDEEALEWHEVIELQAFSERRAWIEEKIKFLEQLPPIEVFAGLEAVRSSAEEVHGLPTRAELQQWLVEHDRIEKETEVFDSGELKKLKKFTKAATQRNLSPADTDLIEMTLTTIYTLDKLLHLLRDRSDNLELLGIRLTWEERRIASWTELRQFTSDLETFLSTRARWSPSVYETVIADEEPLPRTGRPRRGSVASVASESSFYSIPSLSRGIRFKLAESLSRDAALFVGRASMLRHTRIGGAGKALDKLIDRSRRPVPDELLDEQDRLENKGIMEMEDIGKFVMNMVTQWKKADETYVETLKDMSEAQTLVEEIEVAKLNHPSSRQDANFIARTIALNKRLAIRGNPSSPGVLPRPFHHHFPDQTSINDALASLLSSELASATDHVKKAEACAKEYHLNYEAVKRAETMCKTTSDLSSQLLSIIERLEKGVATSSGDGSPPDFSTESCLETMRHSVFTALVPSILQELQKVDEATAQLLPGARAALLHLDFPGVDRQFKADATSVVNELATQQLAASQTRELVVARMTVLSDVRKVWSTMGEVFKEMEDIRNEVIESMSRQMWKQQIRTNEAPPTPESPSAYLLPRTPPLTMRSCDWASCSRNLIKRCRFHSPSLGTRLRDYLTNCSTGLTSFLDVTSDMAHFWEAIQKQAAAMAAVRDEVQDLQIHMEHLKVRFENGSEAIFAGTLSADDLSEVETSLSGDLKTYQESVQAFSDNLPLRVPFVGQARLTGAFNPALGKRRFSLSGFNLAVVQQAAPPELPFDPAKLDYAIRTDSNTYSMMLAGAVKTLQQKADHFQLAKMAKSLDLATTALTDNILHLSEPLATIRASLLNNGEQTTIEHLRGLVDDVVHLRESEGSMIARSFSPIRDLLYRLKSAPDGSDFGAKDAIVTSRQKAVDDAESQYLTWREAADTLKQQIIDAQKAEEVRLWEEVRLKEEQERLKAERLERERAEMEKARLEAEEEARIEQERKKAAQLEEAEHRRREAEDRARLEAEKKSRLEAEKKAERDRHEAEEQAKLELGRVALQVHETRRLAAASPLERVEESESELLLAQRETEEGESRFIGCRSILTVLGQMCLDHCHRLMGLQHRVNCATVSLYCTSDCVLSISATSHCRAVTKEVESLPTSVPDNITVDADLRSLRGDIASSTELMAKVHQLADFSVALRQCDDLLSDLLEHIDSYPSLPAGPMAASHISDPGSTSEQQMSARLSFSRATLDTMKSRASEVANDPRTAPESDRILQTWAELEAMALDRLTGRKSRPASVVSSGRSSRSSMMSYSGPTRKKESFSGLSHGSPGGKFLAPPLPKGRRTSSITSSSASRQAPSRSSSRMSIASNRSVSGPMSPSSTLYGSTFASRQRTASVSSIGSSSFATPAKRIPSTGSRPRAQTGQMIRTDSPTFSDASSFSQSHSRSSLSISRPSTSHSSWARAPRPSFLSLKSPPSRSRLSQEARRPYVANPKNKLDVAVGDVVNNLPVGINVEVVEDTWKDQSGKYWIGDQDPKLCFCRILRSQTVMVRVGGGWAELSKFIKEHFADAFRLLPESPPRPGTSEEKWISSTTLSQAAEIVVPPKPPKTPEPNPTLPSFALSTPSGASPKSFNSGSPGSPLTALQFIRRVEKEIATRPETPTKPSRTGLTSVLNTPARHPVWRP</sequence>
<evidence type="ECO:0000256" key="3">
    <source>
        <dbReference type="ARBA" id="ARBA00023212"/>
    </source>
</evidence>
<keyword evidence="7" id="KW-1185">Reference proteome</keyword>